<sequence>MTSDRVIHFLRHTEAEHNVNWDGSIPDPPLTPLGKQQAEDLNESTSDNIQATADLLVTSPFTRTLQTTLIGLPKLKSRLEAAGQKLIVLSRLQAKGALPCDIGKSREVLERTEEFEGIDFSPLEDDWNVKVGDFAPENIVARAKWVRKWLRARPEREIIVVSHANILRAITNTDQSDHWGRGKIRSFTFVEDDDEDAVLKRIT</sequence>
<name>A0A9P6B165_9AGAM</name>
<dbReference type="Gene3D" id="3.40.50.1240">
    <property type="entry name" value="Phosphoglycerate mutase-like"/>
    <property type="match status" value="1"/>
</dbReference>
<evidence type="ECO:0000313" key="1">
    <source>
        <dbReference type="EMBL" id="KAF9515462.1"/>
    </source>
</evidence>
<evidence type="ECO:0008006" key="3">
    <source>
        <dbReference type="Google" id="ProtNLM"/>
    </source>
</evidence>
<dbReference type="Pfam" id="PF00300">
    <property type="entry name" value="His_Phos_1"/>
    <property type="match status" value="1"/>
</dbReference>
<keyword evidence="2" id="KW-1185">Reference proteome</keyword>
<dbReference type="InterPro" id="IPR050275">
    <property type="entry name" value="PGM_Phosphatase"/>
</dbReference>
<accession>A0A9P6B165</accession>
<dbReference type="OrthoDB" id="496981at2759"/>
<dbReference type="InterPro" id="IPR013078">
    <property type="entry name" value="His_Pase_superF_clade-1"/>
</dbReference>
<dbReference type="CDD" id="cd07067">
    <property type="entry name" value="HP_PGM_like"/>
    <property type="match status" value="1"/>
</dbReference>
<dbReference type="AlphaFoldDB" id="A0A9P6B165"/>
<comment type="caution">
    <text evidence="1">The sequence shown here is derived from an EMBL/GenBank/DDBJ whole genome shotgun (WGS) entry which is preliminary data.</text>
</comment>
<dbReference type="SUPFAM" id="SSF53254">
    <property type="entry name" value="Phosphoglycerate mutase-like"/>
    <property type="match status" value="1"/>
</dbReference>
<dbReference type="GO" id="GO:0016791">
    <property type="term" value="F:phosphatase activity"/>
    <property type="evidence" value="ECO:0007669"/>
    <property type="project" value="TreeGrafter"/>
</dbReference>
<dbReference type="PANTHER" id="PTHR48100">
    <property type="entry name" value="BROAD-SPECIFICITY PHOSPHATASE YOR283W-RELATED"/>
    <property type="match status" value="1"/>
</dbReference>
<reference evidence="1" key="1">
    <citation type="journal article" date="2020" name="Nat. Commun.">
        <title>Large-scale genome sequencing of mycorrhizal fungi provides insights into the early evolution of symbiotic traits.</title>
        <authorList>
            <person name="Miyauchi S."/>
            <person name="Kiss E."/>
            <person name="Kuo A."/>
            <person name="Drula E."/>
            <person name="Kohler A."/>
            <person name="Sanchez-Garcia M."/>
            <person name="Morin E."/>
            <person name="Andreopoulos B."/>
            <person name="Barry K.W."/>
            <person name="Bonito G."/>
            <person name="Buee M."/>
            <person name="Carver A."/>
            <person name="Chen C."/>
            <person name="Cichocki N."/>
            <person name="Clum A."/>
            <person name="Culley D."/>
            <person name="Crous P.W."/>
            <person name="Fauchery L."/>
            <person name="Girlanda M."/>
            <person name="Hayes R.D."/>
            <person name="Keri Z."/>
            <person name="LaButti K."/>
            <person name="Lipzen A."/>
            <person name="Lombard V."/>
            <person name="Magnuson J."/>
            <person name="Maillard F."/>
            <person name="Murat C."/>
            <person name="Nolan M."/>
            <person name="Ohm R.A."/>
            <person name="Pangilinan J."/>
            <person name="Pereira M.F."/>
            <person name="Perotto S."/>
            <person name="Peter M."/>
            <person name="Pfister S."/>
            <person name="Riley R."/>
            <person name="Sitrit Y."/>
            <person name="Stielow J.B."/>
            <person name="Szollosi G."/>
            <person name="Zifcakova L."/>
            <person name="Stursova M."/>
            <person name="Spatafora J.W."/>
            <person name="Tedersoo L."/>
            <person name="Vaario L.M."/>
            <person name="Yamada A."/>
            <person name="Yan M."/>
            <person name="Wang P."/>
            <person name="Xu J."/>
            <person name="Bruns T."/>
            <person name="Baldrian P."/>
            <person name="Vilgalys R."/>
            <person name="Dunand C."/>
            <person name="Henrissat B."/>
            <person name="Grigoriev I.V."/>
            <person name="Hibbett D."/>
            <person name="Nagy L.G."/>
            <person name="Martin F.M."/>
        </authorList>
    </citation>
    <scope>NUCLEOTIDE SEQUENCE</scope>
    <source>
        <strain evidence="1">UP504</strain>
    </source>
</reference>
<dbReference type="Proteomes" id="UP000886523">
    <property type="component" value="Unassembled WGS sequence"/>
</dbReference>
<dbReference type="InterPro" id="IPR029033">
    <property type="entry name" value="His_PPase_superfam"/>
</dbReference>
<dbReference type="SMART" id="SM00855">
    <property type="entry name" value="PGAM"/>
    <property type="match status" value="1"/>
</dbReference>
<dbReference type="PANTHER" id="PTHR48100:SF54">
    <property type="entry name" value="PHOSPHATASE SPAC5H10.03-RELATED"/>
    <property type="match status" value="1"/>
</dbReference>
<dbReference type="EMBL" id="MU128950">
    <property type="protein sequence ID" value="KAF9515462.1"/>
    <property type="molecule type" value="Genomic_DNA"/>
</dbReference>
<organism evidence="1 2">
    <name type="scientific">Hydnum rufescens UP504</name>
    <dbReference type="NCBI Taxonomy" id="1448309"/>
    <lineage>
        <taxon>Eukaryota</taxon>
        <taxon>Fungi</taxon>
        <taxon>Dikarya</taxon>
        <taxon>Basidiomycota</taxon>
        <taxon>Agaricomycotina</taxon>
        <taxon>Agaricomycetes</taxon>
        <taxon>Cantharellales</taxon>
        <taxon>Hydnaceae</taxon>
        <taxon>Hydnum</taxon>
    </lineage>
</organism>
<evidence type="ECO:0000313" key="2">
    <source>
        <dbReference type="Proteomes" id="UP000886523"/>
    </source>
</evidence>
<proteinExistence type="predicted"/>
<dbReference type="GO" id="GO:0005737">
    <property type="term" value="C:cytoplasm"/>
    <property type="evidence" value="ECO:0007669"/>
    <property type="project" value="TreeGrafter"/>
</dbReference>
<gene>
    <name evidence="1" type="ORF">BS47DRAFT_1341978</name>
</gene>
<protein>
    <recommendedName>
        <fullName evidence="3">Phosphoglycerate mutase-like protein</fullName>
    </recommendedName>
</protein>